<dbReference type="InterPro" id="IPR038120">
    <property type="entry name" value="Rpb1_funnel_sf"/>
</dbReference>
<dbReference type="Pfam" id="PF04998">
    <property type="entry name" value="RNA_pol_Rpb1_5"/>
    <property type="match status" value="1"/>
</dbReference>
<dbReference type="CDD" id="cd01609">
    <property type="entry name" value="RNAP_beta'_N"/>
    <property type="match status" value="1"/>
</dbReference>
<dbReference type="HAMAP" id="MF_01322">
    <property type="entry name" value="RNApol_bact_RpoC"/>
    <property type="match status" value="1"/>
</dbReference>
<dbReference type="InterPro" id="IPR007066">
    <property type="entry name" value="RNA_pol_Rpb1_3"/>
</dbReference>
<dbReference type="RefSeq" id="WP_014894481.1">
    <property type="nucleotide sequence ID" value="NC_018497.1"/>
</dbReference>
<evidence type="ECO:0000256" key="1">
    <source>
        <dbReference type="ARBA" id="ARBA00004026"/>
    </source>
</evidence>
<dbReference type="Gene3D" id="2.40.40.20">
    <property type="match status" value="1"/>
</dbReference>
<feature type="binding site" evidence="10">
    <location>
        <position position="72"/>
    </location>
    <ligand>
        <name>Zn(2+)</name>
        <dbReference type="ChEBI" id="CHEBI:29105"/>
        <label>1</label>
    </ligand>
</feature>
<feature type="binding site" evidence="10">
    <location>
        <position position="534"/>
    </location>
    <ligand>
        <name>Mg(2+)</name>
        <dbReference type="ChEBI" id="CHEBI:18420"/>
    </ligand>
</feature>
<evidence type="ECO:0000256" key="8">
    <source>
        <dbReference type="ARBA" id="ARBA00023163"/>
    </source>
</evidence>
<dbReference type="NCBIfam" id="TIGR02386">
    <property type="entry name" value="rpoC_TIGR"/>
    <property type="match status" value="1"/>
</dbReference>
<feature type="binding site" evidence="10">
    <location>
        <position position="987"/>
    </location>
    <ligand>
        <name>Zn(2+)</name>
        <dbReference type="ChEBI" id="CHEBI:29105"/>
        <label>2</label>
    </ligand>
</feature>
<gene>
    <name evidence="10" type="primary">rpoC</name>
    <name evidence="13" type="ORF">CM1_02080</name>
</gene>
<evidence type="ECO:0000256" key="3">
    <source>
        <dbReference type="ARBA" id="ARBA00022478"/>
    </source>
</evidence>
<evidence type="ECO:0000256" key="10">
    <source>
        <dbReference type="HAMAP-Rule" id="MF_01322"/>
    </source>
</evidence>
<dbReference type="Gene3D" id="2.40.50.100">
    <property type="match status" value="1"/>
</dbReference>
<keyword evidence="5 10" id="KW-0548">Nucleotidyltransferase</keyword>
<evidence type="ECO:0000256" key="2">
    <source>
        <dbReference type="ARBA" id="ARBA00006460"/>
    </source>
</evidence>
<dbReference type="Pfam" id="PF04997">
    <property type="entry name" value="RNA_pol_Rpb1_1"/>
    <property type="match status" value="1"/>
</dbReference>
<protein>
    <recommendedName>
        <fullName evidence="10">DNA-directed RNA polymerase subunit beta'</fullName>
        <shortName evidence="10">RNAP subunit beta'</shortName>
        <ecNumber evidence="10">2.7.7.6</ecNumber>
    </recommendedName>
    <alternativeName>
        <fullName evidence="10">RNA polymerase subunit beta'</fullName>
    </alternativeName>
    <alternativeName>
        <fullName evidence="10">Transcriptase subunit beta'</fullName>
    </alternativeName>
</protein>
<dbReference type="GO" id="GO:0008270">
    <property type="term" value="F:zinc ion binding"/>
    <property type="evidence" value="ECO:0007669"/>
    <property type="project" value="UniProtKB-UniRule"/>
</dbReference>
<evidence type="ECO:0000313" key="13">
    <source>
        <dbReference type="EMBL" id="AFQ04172.1"/>
    </source>
</evidence>
<comment type="similarity">
    <text evidence="2 10 11">Belongs to the RNA polymerase beta' chain family.</text>
</comment>
<keyword evidence="10" id="KW-0862">Zinc</keyword>
<dbReference type="Pfam" id="PF00623">
    <property type="entry name" value="RNA_pol_Rpb1_2"/>
    <property type="match status" value="1"/>
</dbReference>
<dbReference type="SUPFAM" id="SSF64484">
    <property type="entry name" value="beta and beta-prime subunits of DNA dependent RNA-polymerase"/>
    <property type="match status" value="1"/>
</dbReference>
<dbReference type="InterPro" id="IPR044893">
    <property type="entry name" value="RNA_pol_Rpb1_clamp_domain"/>
</dbReference>
<reference evidence="13 14" key="1">
    <citation type="journal article" date="2012" name="J. Bacteriol.">
        <title>Draft Genome Sequences of Four Axenic Mycoplasma genitalium Strains Isolated from Denmark, Japan, and Australia.</title>
        <authorList>
            <person name="McGowin C.L."/>
            <person name="Ma L."/>
            <person name="Jensen J.S."/>
            <person name="Mancuso M.M."/>
            <person name="Hamasuna R."/>
            <person name="Adegboye D."/>
            <person name="Martin D.H."/>
        </authorList>
    </citation>
    <scope>NUCLEOTIDE SEQUENCE [LARGE SCALE GENOMIC DNA]</scope>
    <source>
        <strain evidence="13 14">M6320</strain>
    </source>
</reference>
<organism evidence="13 14">
    <name type="scientific">Mycoplasmoides genitalium M6320</name>
    <dbReference type="NCBI Taxonomy" id="662945"/>
    <lineage>
        <taxon>Bacteria</taxon>
        <taxon>Bacillati</taxon>
        <taxon>Mycoplasmatota</taxon>
        <taxon>Mycoplasmoidales</taxon>
        <taxon>Mycoplasmoidaceae</taxon>
        <taxon>Mycoplasmoides</taxon>
    </lineage>
</organism>
<feature type="binding site" evidence="10">
    <location>
        <position position="994"/>
    </location>
    <ligand>
        <name>Zn(2+)</name>
        <dbReference type="ChEBI" id="CHEBI:29105"/>
        <label>2</label>
    </ligand>
</feature>
<feature type="binding site" evidence="10">
    <location>
        <position position="70"/>
    </location>
    <ligand>
        <name>Zn(2+)</name>
        <dbReference type="ChEBI" id="CHEBI:29105"/>
        <label>1</label>
    </ligand>
</feature>
<dbReference type="GO" id="GO:0003899">
    <property type="term" value="F:DNA-directed RNA polymerase activity"/>
    <property type="evidence" value="ECO:0007669"/>
    <property type="project" value="UniProtKB-UniRule"/>
</dbReference>
<feature type="binding site" evidence="10">
    <location>
        <position position="532"/>
    </location>
    <ligand>
        <name>Mg(2+)</name>
        <dbReference type="ChEBI" id="CHEBI:18420"/>
    </ligand>
</feature>
<proteinExistence type="inferred from homology"/>
<dbReference type="Proteomes" id="UP000005254">
    <property type="component" value="Chromosome"/>
</dbReference>
<dbReference type="InterPro" id="IPR007080">
    <property type="entry name" value="RNA_pol_Rpb1_1"/>
</dbReference>
<feature type="binding site" evidence="10">
    <location>
        <position position="536"/>
    </location>
    <ligand>
        <name>Mg(2+)</name>
        <dbReference type="ChEBI" id="CHEBI:18420"/>
    </ligand>
</feature>
<comment type="cofactor">
    <cofactor evidence="10">
        <name>Mg(2+)</name>
        <dbReference type="ChEBI" id="CHEBI:18420"/>
    </cofactor>
    <text evidence="10">Binds 1 Mg(2+) ion per subunit.</text>
</comment>
<dbReference type="Gene3D" id="4.10.860.120">
    <property type="entry name" value="RNA polymerase II, clamp domain"/>
    <property type="match status" value="1"/>
</dbReference>
<evidence type="ECO:0000256" key="11">
    <source>
        <dbReference type="RuleBase" id="RU004279"/>
    </source>
</evidence>
<dbReference type="Pfam" id="PF04983">
    <property type="entry name" value="RNA_pol_Rpb1_3"/>
    <property type="match status" value="1"/>
</dbReference>
<dbReference type="InterPro" id="IPR042102">
    <property type="entry name" value="RNA_pol_Rpb1_3_sf"/>
</dbReference>
<dbReference type="EMBL" id="CP003772">
    <property type="protein sequence ID" value="AFQ04172.1"/>
    <property type="molecule type" value="Genomic_DNA"/>
</dbReference>
<accession>A0ABC7ZIY6</accession>
<dbReference type="GO" id="GO:0006351">
    <property type="term" value="P:DNA-templated transcription"/>
    <property type="evidence" value="ECO:0007669"/>
    <property type="project" value="UniProtKB-UniRule"/>
</dbReference>
<dbReference type="Pfam" id="PF05000">
    <property type="entry name" value="RNA_pol_Rpb1_4"/>
    <property type="match status" value="1"/>
</dbReference>
<evidence type="ECO:0000313" key="14">
    <source>
        <dbReference type="Proteomes" id="UP000005254"/>
    </source>
</evidence>
<dbReference type="GO" id="GO:0000287">
    <property type="term" value="F:magnesium ion binding"/>
    <property type="evidence" value="ECO:0007669"/>
    <property type="project" value="UniProtKB-UniRule"/>
</dbReference>
<dbReference type="GO" id="GO:0000428">
    <property type="term" value="C:DNA-directed RNA polymerase complex"/>
    <property type="evidence" value="ECO:0007669"/>
    <property type="project" value="UniProtKB-KW"/>
</dbReference>
<dbReference type="Gene3D" id="1.10.150.390">
    <property type="match status" value="1"/>
</dbReference>
<keyword evidence="8 10" id="KW-0804">Transcription</keyword>
<dbReference type="KEGG" id="mgx:CM1_02080"/>
<dbReference type="Gene3D" id="1.10.40.90">
    <property type="match status" value="1"/>
</dbReference>
<comment type="function">
    <text evidence="1 10 11">DNA-dependent RNA polymerase catalyzes the transcription of DNA into RNA using the four ribonucleoside triphosphates as substrates.</text>
</comment>
<comment type="cofactor">
    <cofactor evidence="10">
        <name>Zn(2+)</name>
        <dbReference type="ChEBI" id="CHEBI:29105"/>
    </cofactor>
    <text evidence="10">Binds 2 Zn(2+) ions per subunit.</text>
</comment>
<comment type="subunit">
    <text evidence="10">The RNAP catalytic core consists of 2 alpha, 1 beta, 1 beta' and 1 omega subunit. When a sigma factor is associated with the core the holoenzyme is formed, which can initiate transcription.</text>
</comment>
<dbReference type="SMART" id="SM00663">
    <property type="entry name" value="RPOLA_N"/>
    <property type="match status" value="1"/>
</dbReference>
<dbReference type="InterPro" id="IPR006592">
    <property type="entry name" value="RNA_pol_N"/>
</dbReference>
<sequence length="1292" mass="145632">MTTTRRNKRNNKLYKNIKAIKLSIASNDTILNWSEGEVTKAETINYKSLKPEPGGLFDEAIFGPVKDYECACGKFKKIKYRGVRCDRCGVWVTESIVRRERMGHIALVSPVAHIWMSKELPSPSKISLVLNISYKEVEQVLYFVNYIVLDTGKIKDDKIMPFKFKEVLDLTGKGSLSTRQKMRRVIGYIFRNLIKSKSSEDYRKGKIFYESLKNSSLPFSLNDAFNYIKKYTGFRVGIGAEAILELLNKIDLNLEFSRLNDALRKAKKDSVEDAKVKKILRQLETISWFRNSKLHPKNMILHTVPVIPPDIRPIIQLDGAKFTTSDINNFYRRVIIRNDRLRRILEDGTVPSIVVNNEKRLLQESVDALFDNSSRHKPSLSKDKRSLKSLTDRLKGKQGLFRHNLLGKRVDYSGRSVIVVGPELKMYEVGIPALMILKLFKPFIIHGLINKFDENGNEIRPIAASIRQAEDMIKNQDDLIWGIVYDVIKDRPVLLNRAPTLHRLGIQAFEPRIVDGKAIRLHPLVTTAFNADFDGDQMAVHVPLSDNAVNEARAVLLASKHILGLKDGRPIVTPTQDMVLGNYYLTTERKGQLGEGIIFSTVYEARAAYESQKVHLHAIVGISTKAFPNKKFACQGTLITTVGKIIFNDVLGNNVPYINDGEFDENACPEKFIVKQGEDVRQAILKHQIIPAFSKKVISKLIDLLYLLLEFKDLPKTLDNIKALGFKYSTFSSTTVSVFDIPKYTNKQNYFDSADQQVLKYKQFYNKGLLTDDERYKRVVKLWNNVKEKVSDEIQSLIKQEQYRDNSIVVMADSGARGNISNFTQLFGMRGLMSKSFNYERNNQSKIIKDTIEVPIKHSFFEGLTINEYFNSSYGARKGMTDTAMKTAKSGYMTRKLVDATHELIINHDDCGTRKGIVVEAIVETKTKSLIESLFDRIVNRYSITPIVDPETQKTIVETNSLITTQLAKQICATSIKEVLVRSVIYCERENGICQYCFGIDLSTGKLVELGTAVGVIAAQSIGEPGTQLTMRTFHTGGVSTENNLAQGFERLKQIFEVVTPKDFEKAVISEVKGTVKSITTVQNAQEVVIKSNVDERIYTIPFSAQIRVHVGDQVSPGSKITEGSVDIKQLLRIAGIQRVRQYMIVEIQKVYRIQGIDIADKYVEIIIRQLTNLLQVTDAGNSNLFVGQLVHSHYLNELNKSLLLAGKMPVIAINQVFGIDEAASKSNSFLSAASFQDTKKILTDAAVKNQVDYLLGLKENVIIGGKIPAGTGFLTDEELTFLGSKTVAEEY</sequence>
<keyword evidence="6 10" id="KW-0479">Metal-binding</keyword>
<dbReference type="CDD" id="cd02655">
    <property type="entry name" value="RNAP_beta'_C"/>
    <property type="match status" value="1"/>
</dbReference>
<evidence type="ECO:0000256" key="9">
    <source>
        <dbReference type="ARBA" id="ARBA00048552"/>
    </source>
</evidence>
<dbReference type="Gene3D" id="1.10.274.100">
    <property type="entry name" value="RNA polymerase Rpb1, domain 3"/>
    <property type="match status" value="2"/>
</dbReference>
<dbReference type="InterPro" id="IPR007083">
    <property type="entry name" value="RNA_pol_Rpb1_4"/>
</dbReference>
<evidence type="ECO:0000259" key="12">
    <source>
        <dbReference type="SMART" id="SM00663"/>
    </source>
</evidence>
<dbReference type="InterPro" id="IPR000722">
    <property type="entry name" value="RNA_pol_asu"/>
</dbReference>
<dbReference type="PANTHER" id="PTHR19376:SF54">
    <property type="entry name" value="DNA-DIRECTED RNA POLYMERASE SUBUNIT BETA"/>
    <property type="match status" value="1"/>
</dbReference>
<keyword evidence="3 10" id="KW-0240">DNA-directed RNA polymerase</keyword>
<feature type="binding site" evidence="10">
    <location>
        <position position="911"/>
    </location>
    <ligand>
        <name>Zn(2+)</name>
        <dbReference type="ChEBI" id="CHEBI:29105"/>
        <label>2</label>
    </ligand>
</feature>
<feature type="domain" description="RNA polymerase N-terminal" evidence="12">
    <location>
        <begin position="297"/>
        <end position="586"/>
    </location>
</feature>
<keyword evidence="4 10" id="KW-0808">Transferase</keyword>
<feature type="binding site" evidence="10">
    <location>
        <position position="85"/>
    </location>
    <ligand>
        <name>Zn(2+)</name>
        <dbReference type="ChEBI" id="CHEBI:29105"/>
        <label>1</label>
    </ligand>
</feature>
<dbReference type="GO" id="GO:0003677">
    <property type="term" value="F:DNA binding"/>
    <property type="evidence" value="ECO:0007669"/>
    <property type="project" value="UniProtKB-UniRule"/>
</dbReference>
<dbReference type="InterPro" id="IPR012754">
    <property type="entry name" value="DNA-dir_RpoC_beta_prime_bact"/>
</dbReference>
<evidence type="ECO:0000256" key="5">
    <source>
        <dbReference type="ARBA" id="ARBA00022695"/>
    </source>
</evidence>
<feature type="binding site" evidence="10">
    <location>
        <position position="997"/>
    </location>
    <ligand>
        <name>Zn(2+)</name>
        <dbReference type="ChEBI" id="CHEBI:29105"/>
        <label>2</label>
    </ligand>
</feature>
<name>A0ABC7ZIY6_MYCGT</name>
<dbReference type="PANTHER" id="PTHR19376">
    <property type="entry name" value="DNA-DIRECTED RNA POLYMERASE"/>
    <property type="match status" value="1"/>
</dbReference>
<dbReference type="InterPro" id="IPR007081">
    <property type="entry name" value="RNA_pol_Rpb1_5"/>
</dbReference>
<dbReference type="EC" id="2.7.7.6" evidence="10"/>
<dbReference type="Gene3D" id="1.10.132.30">
    <property type="match status" value="1"/>
</dbReference>
<evidence type="ECO:0000256" key="7">
    <source>
        <dbReference type="ARBA" id="ARBA00022842"/>
    </source>
</evidence>
<feature type="binding site" evidence="10">
    <location>
        <position position="88"/>
    </location>
    <ligand>
        <name>Zn(2+)</name>
        <dbReference type="ChEBI" id="CHEBI:29105"/>
        <label>1</label>
    </ligand>
</feature>
<comment type="catalytic activity">
    <reaction evidence="9 10 11">
        <text>RNA(n) + a ribonucleoside 5'-triphosphate = RNA(n+1) + diphosphate</text>
        <dbReference type="Rhea" id="RHEA:21248"/>
        <dbReference type="Rhea" id="RHEA-COMP:14527"/>
        <dbReference type="Rhea" id="RHEA-COMP:17342"/>
        <dbReference type="ChEBI" id="CHEBI:33019"/>
        <dbReference type="ChEBI" id="CHEBI:61557"/>
        <dbReference type="ChEBI" id="CHEBI:140395"/>
        <dbReference type="EC" id="2.7.7.6"/>
    </reaction>
</comment>
<keyword evidence="7 10" id="KW-0460">Magnesium</keyword>
<evidence type="ECO:0000256" key="6">
    <source>
        <dbReference type="ARBA" id="ARBA00022723"/>
    </source>
</evidence>
<dbReference type="InterPro" id="IPR045867">
    <property type="entry name" value="DNA-dir_RpoC_beta_prime"/>
</dbReference>
<evidence type="ECO:0000256" key="4">
    <source>
        <dbReference type="ARBA" id="ARBA00022679"/>
    </source>
</evidence>
<dbReference type="Gene3D" id="1.10.1790.20">
    <property type="match status" value="1"/>
</dbReference>